<dbReference type="PANTHER" id="PTHR35372">
    <property type="entry name" value="ATP BINDING PROTEIN-RELATED"/>
    <property type="match status" value="1"/>
</dbReference>
<dbReference type="Pfam" id="PF08706">
    <property type="entry name" value="D5_N"/>
    <property type="match status" value="1"/>
</dbReference>
<dbReference type="AlphaFoldDB" id="A0A512JPB7"/>
<keyword evidence="1" id="KW-0547">Nucleotide-binding</keyword>
<accession>A0A512JPB7</accession>
<evidence type="ECO:0000313" key="7">
    <source>
        <dbReference type="EMBL" id="GEP11805.1"/>
    </source>
</evidence>
<dbReference type="NCBIfam" id="TIGR01613">
    <property type="entry name" value="primase_Cterm"/>
    <property type="match status" value="1"/>
</dbReference>
<reference evidence="7 8" key="1">
    <citation type="submission" date="2019-07" db="EMBL/GenBank/DDBJ databases">
        <title>Whole genome shotgun sequence of Methylobacterium gnaphalii NBRC 107716.</title>
        <authorList>
            <person name="Hosoyama A."/>
            <person name="Uohara A."/>
            <person name="Ohji S."/>
            <person name="Ichikawa N."/>
        </authorList>
    </citation>
    <scope>NUCLEOTIDE SEQUENCE [LARGE SCALE GENOMIC DNA]</scope>
    <source>
        <strain evidence="7 8">NBRC 107716</strain>
    </source>
</reference>
<dbReference type="Pfam" id="PF03288">
    <property type="entry name" value="Pox_D5"/>
    <property type="match status" value="1"/>
</dbReference>
<sequence>MEIEIPSTSVDIIDRAPALGTGAPPAPAWAGVRMPSSAADPAAIGSAWDMPPGAFDDVDPADDDAHESDAPVPPVEDRGDWETLAKCAGLELNDTDNGRRLLLHFGDELQHVREVGWHTWSGKLWKREGGDEAVVTYAQRTAKRIHGEVPLLEHLPHEVELINAAKAARTATGGLRKLSAEEQAAVDQADDAEKALKGRRRSLHKHATTSGNASKISAMISQALPHKSVAPSEIDADPMLLNVENGTLRFTRELDPVNIGDHHDNYRLKVELLPHNRADLITKLAPVVYDPEAECPRFLKFMEKFQPNEAQRKFLQVYHGLGLTGMADHQCFVFNFGSGANGKSTLMEALGRLYGTYGDTLNAESVTGQGQRRGDQATPDFADLPGARYLRVSELPRGEPLKEALVKALTGGEPMKVRHLNKGFFNFVPVFKAEMSGNDKPSIGGLDNGIWRRVKLVVWPVSLAEGERRPMAEVLAEFEEERSGILNWLIEGLDTYFREGLLEPDSVREATASYRAEMDPISEFTKACVVSAEGQFVAARTMYNAFYSWCEANSVRPWKETMFGRVMPQKGFVREDGRVRRYLNVKLDMGEIPMIDPHAPGRGGRSDS</sequence>
<protein>
    <submittedName>
        <fullName evidence="7">Phage protein</fullName>
    </submittedName>
</protein>
<dbReference type="GO" id="GO:0005524">
    <property type="term" value="F:ATP binding"/>
    <property type="evidence" value="ECO:0007669"/>
    <property type="project" value="UniProtKB-KW"/>
</dbReference>
<gene>
    <name evidence="7" type="ORF">MGN01_36500</name>
</gene>
<dbReference type="OrthoDB" id="9763644at2"/>
<dbReference type="InterPro" id="IPR004968">
    <property type="entry name" value="DNA_primase/NTPase_C"/>
</dbReference>
<feature type="domain" description="SF3 helicase" evidence="6">
    <location>
        <begin position="310"/>
        <end position="472"/>
    </location>
</feature>
<dbReference type="InterPro" id="IPR027417">
    <property type="entry name" value="P-loop_NTPase"/>
</dbReference>
<dbReference type="Proteomes" id="UP000321750">
    <property type="component" value="Unassembled WGS sequence"/>
</dbReference>
<dbReference type="EMBL" id="BJZV01000023">
    <property type="protein sequence ID" value="GEP11805.1"/>
    <property type="molecule type" value="Genomic_DNA"/>
</dbReference>
<evidence type="ECO:0000256" key="5">
    <source>
        <dbReference type="SAM" id="MobiDB-lite"/>
    </source>
</evidence>
<organism evidence="7 8">
    <name type="scientific">Methylobacterium gnaphalii</name>
    <dbReference type="NCBI Taxonomy" id="1010610"/>
    <lineage>
        <taxon>Bacteria</taxon>
        <taxon>Pseudomonadati</taxon>
        <taxon>Pseudomonadota</taxon>
        <taxon>Alphaproteobacteria</taxon>
        <taxon>Hyphomicrobiales</taxon>
        <taxon>Methylobacteriaceae</taxon>
        <taxon>Methylobacterium</taxon>
    </lineage>
</organism>
<evidence type="ECO:0000313" key="8">
    <source>
        <dbReference type="Proteomes" id="UP000321750"/>
    </source>
</evidence>
<evidence type="ECO:0000256" key="2">
    <source>
        <dbReference type="ARBA" id="ARBA00022801"/>
    </source>
</evidence>
<dbReference type="RefSeq" id="WP_147048216.1">
    <property type="nucleotide sequence ID" value="NZ_BJZV01000023.1"/>
</dbReference>
<dbReference type="PANTHER" id="PTHR35372:SF2">
    <property type="entry name" value="SF3 HELICASE DOMAIN-CONTAINING PROTEIN"/>
    <property type="match status" value="1"/>
</dbReference>
<keyword evidence="8" id="KW-1185">Reference proteome</keyword>
<feature type="region of interest" description="Disordered" evidence="5">
    <location>
        <begin position="43"/>
        <end position="78"/>
    </location>
</feature>
<dbReference type="GO" id="GO:0004386">
    <property type="term" value="F:helicase activity"/>
    <property type="evidence" value="ECO:0007669"/>
    <property type="project" value="UniProtKB-KW"/>
</dbReference>
<keyword evidence="2" id="KW-0378">Hydrolase</keyword>
<proteinExistence type="predicted"/>
<feature type="compositionally biased region" description="Acidic residues" evidence="5">
    <location>
        <begin position="56"/>
        <end position="66"/>
    </location>
</feature>
<name>A0A512JPB7_9HYPH</name>
<dbReference type="InterPro" id="IPR014818">
    <property type="entry name" value="Phage/plasmid_primase_P4_C"/>
</dbReference>
<keyword evidence="4" id="KW-0067">ATP-binding</keyword>
<evidence type="ECO:0000256" key="4">
    <source>
        <dbReference type="ARBA" id="ARBA00022840"/>
    </source>
</evidence>
<comment type="caution">
    <text evidence="7">The sequence shown here is derived from an EMBL/GenBank/DDBJ whole genome shotgun (WGS) entry which is preliminary data.</text>
</comment>
<dbReference type="GO" id="GO:0016787">
    <property type="term" value="F:hydrolase activity"/>
    <property type="evidence" value="ECO:0007669"/>
    <property type="project" value="UniProtKB-KW"/>
</dbReference>
<dbReference type="SMART" id="SM00885">
    <property type="entry name" value="D5_N"/>
    <property type="match status" value="1"/>
</dbReference>
<evidence type="ECO:0000256" key="3">
    <source>
        <dbReference type="ARBA" id="ARBA00022806"/>
    </source>
</evidence>
<evidence type="ECO:0000256" key="1">
    <source>
        <dbReference type="ARBA" id="ARBA00022741"/>
    </source>
</evidence>
<dbReference type="Gene3D" id="3.40.50.300">
    <property type="entry name" value="P-loop containing nucleotide triphosphate hydrolases"/>
    <property type="match status" value="1"/>
</dbReference>
<keyword evidence="3" id="KW-0347">Helicase</keyword>
<evidence type="ECO:0000259" key="6">
    <source>
        <dbReference type="PROSITE" id="PS51206"/>
    </source>
</evidence>
<dbReference type="PROSITE" id="PS51206">
    <property type="entry name" value="SF3_HELICASE_1"/>
    <property type="match status" value="1"/>
</dbReference>
<dbReference type="InterPro" id="IPR006500">
    <property type="entry name" value="Helicase_put_C_phage/plasmid"/>
</dbReference>
<dbReference type="InterPro" id="IPR014015">
    <property type="entry name" value="Helicase_SF3_DNA-vir"/>
</dbReference>
<dbReference type="InterPro" id="IPR051620">
    <property type="entry name" value="ORF904-like_C"/>
</dbReference>